<dbReference type="SUPFAM" id="SSF54637">
    <property type="entry name" value="Thioesterase/thiol ester dehydrase-isomerase"/>
    <property type="match status" value="1"/>
</dbReference>
<protein>
    <submittedName>
        <fullName evidence="3">Uncharacterized protein (TIGR00369 family)</fullName>
    </submittedName>
</protein>
<dbReference type="NCBIfam" id="TIGR00369">
    <property type="entry name" value="unchar_dom_1"/>
    <property type="match status" value="1"/>
</dbReference>
<feature type="domain" description="Thioesterase" evidence="2">
    <location>
        <begin position="49"/>
        <end position="123"/>
    </location>
</feature>
<dbReference type="AlphaFoldDB" id="A0A2V2YPN1"/>
<dbReference type="InterPro" id="IPR003736">
    <property type="entry name" value="PAAI_dom"/>
</dbReference>
<dbReference type="OrthoDB" id="2139465at2"/>
<proteinExistence type="predicted"/>
<accession>A0A2V2YPN1</accession>
<dbReference type="CDD" id="cd03443">
    <property type="entry name" value="PaaI_thioesterase"/>
    <property type="match status" value="1"/>
</dbReference>
<evidence type="ECO:0000313" key="3">
    <source>
        <dbReference type="EMBL" id="PWV97999.1"/>
    </source>
</evidence>
<dbReference type="InterPro" id="IPR006683">
    <property type="entry name" value="Thioestr_dom"/>
</dbReference>
<dbReference type="GO" id="GO:0016289">
    <property type="term" value="F:acyl-CoA hydrolase activity"/>
    <property type="evidence" value="ECO:0007669"/>
    <property type="project" value="UniProtKB-ARBA"/>
</dbReference>
<name>A0A2V2YPN1_9BACL</name>
<gene>
    <name evidence="3" type="ORF">DFQ01_11981</name>
</gene>
<dbReference type="PANTHER" id="PTHR43240">
    <property type="entry name" value="1,4-DIHYDROXY-2-NAPHTHOYL-COA THIOESTERASE 1"/>
    <property type="match status" value="1"/>
</dbReference>
<reference evidence="3 4" key="1">
    <citation type="submission" date="2018-05" db="EMBL/GenBank/DDBJ databases">
        <title>Genomic Encyclopedia of Type Strains, Phase III (KMG-III): the genomes of soil and plant-associated and newly described type strains.</title>
        <authorList>
            <person name="Whitman W."/>
        </authorList>
    </citation>
    <scope>NUCLEOTIDE SEQUENCE [LARGE SCALE GENOMIC DNA]</scope>
    <source>
        <strain evidence="3 4">CECT 5696</strain>
    </source>
</reference>
<dbReference type="Gene3D" id="3.10.129.10">
    <property type="entry name" value="Hotdog Thioesterase"/>
    <property type="match status" value="1"/>
</dbReference>
<dbReference type="Pfam" id="PF03061">
    <property type="entry name" value="4HBT"/>
    <property type="match status" value="1"/>
</dbReference>
<evidence type="ECO:0000313" key="4">
    <source>
        <dbReference type="Proteomes" id="UP000246635"/>
    </source>
</evidence>
<keyword evidence="4" id="KW-1185">Reference proteome</keyword>
<dbReference type="RefSeq" id="WP_110045764.1">
    <property type="nucleotide sequence ID" value="NZ_CP054612.1"/>
</dbReference>
<dbReference type="InterPro" id="IPR029069">
    <property type="entry name" value="HotDog_dom_sf"/>
</dbReference>
<comment type="caution">
    <text evidence="3">The sequence shown here is derived from an EMBL/GenBank/DDBJ whole genome shotgun (WGS) entry which is preliminary data.</text>
</comment>
<evidence type="ECO:0000256" key="1">
    <source>
        <dbReference type="ARBA" id="ARBA00022801"/>
    </source>
</evidence>
<organism evidence="3 4">
    <name type="scientific">Paenibacillus cellulosilyticus</name>
    <dbReference type="NCBI Taxonomy" id="375489"/>
    <lineage>
        <taxon>Bacteria</taxon>
        <taxon>Bacillati</taxon>
        <taxon>Bacillota</taxon>
        <taxon>Bacilli</taxon>
        <taxon>Bacillales</taxon>
        <taxon>Paenibacillaceae</taxon>
        <taxon>Paenibacillus</taxon>
    </lineage>
</organism>
<keyword evidence="1" id="KW-0378">Hydrolase</keyword>
<evidence type="ECO:0000259" key="2">
    <source>
        <dbReference type="Pfam" id="PF03061"/>
    </source>
</evidence>
<sequence>MPPESDDWAQLEEKARSTFWGTLGCEVEYVELEKAAVRLVCSERHLNMGGIVHGGVLASLLDNTMGLALMRTFPGELLVTAQLNIHYLAPSQGGELRCEASMVHRSRRTATMEAHIYGPDGERLAWGSGAFRAVSTPV</sequence>
<dbReference type="Proteomes" id="UP000246635">
    <property type="component" value="Unassembled WGS sequence"/>
</dbReference>
<dbReference type="EMBL" id="QGTQ01000019">
    <property type="protein sequence ID" value="PWV97999.1"/>
    <property type="molecule type" value="Genomic_DNA"/>
</dbReference>